<feature type="active site" description="Proton donor" evidence="4">
    <location>
        <position position="295"/>
    </location>
</feature>
<dbReference type="InterPro" id="IPR000805">
    <property type="entry name" value="Glyco_hydro_26"/>
</dbReference>
<dbReference type="EMBL" id="FAOZ01000023">
    <property type="protein sequence ID" value="CUU58931.1"/>
    <property type="molecule type" value="Genomic_DNA"/>
</dbReference>
<dbReference type="InterPro" id="IPR017853">
    <property type="entry name" value="GH"/>
</dbReference>
<evidence type="ECO:0000313" key="8">
    <source>
        <dbReference type="Proteomes" id="UP000198802"/>
    </source>
</evidence>
<evidence type="ECO:0000259" key="6">
    <source>
        <dbReference type="PROSITE" id="PS51764"/>
    </source>
</evidence>
<sequence length="485" mass="52614">MAGRRRRSRRRTALLRLAVLVPVLVAGTTIADLGAQAVPVPSVVIEDNSVGSGVSQISYFGDWTACVGCSPSTPNGRYARTADASSGAVLRFSGTQVDIYGVLAPNGGIATISVDGGTPTAVNTYSATPSVARIYQSALLNPGIHTAVLVNVGWREPASGGIQITFDRAQVFVEQSGGNPGNRSGQPWFSGANGDPVQNAANVDAFCDRRGSPCDLAHVFVSRNNWQNIVQPSWTQANFANWPGRLVISVPPFPENSGSTLTACAAGAYDGYWRTFGQTLNTTGRQNSIIRIAWEANGDWYQWSGSNPSAYIGCWRHIADSINATSDPDPLLDWTINAHYSQNPSSHNPLDLYPGDNWVDIIGIDAYDHYPPSRTQAEFNNQANAIGGVTWLYNFARAHNKLFGIGEWGVVSGRDENGAGDNPNYIRFMRDWMEQRAGQGLYYENYYSTCEPPNVGSNLYRPTDDHCLFINNAAALLYTDLWSSP</sequence>
<proteinExistence type="inferred from homology"/>
<dbReference type="GO" id="GO:0016985">
    <property type="term" value="F:mannan endo-1,4-beta-mannosidase activity"/>
    <property type="evidence" value="ECO:0007669"/>
    <property type="project" value="InterPro"/>
</dbReference>
<feature type="active site" description="Nucleophile" evidence="4">
    <location>
        <position position="407"/>
    </location>
</feature>
<feature type="chain" id="PRO_5038879242" evidence="5">
    <location>
        <begin position="32"/>
        <end position="485"/>
    </location>
</feature>
<keyword evidence="5" id="KW-0732">Signal</keyword>
<dbReference type="AlphaFoldDB" id="A0A0S4QTV0"/>
<accession>A0A0S4QTV0</accession>
<dbReference type="PANTHER" id="PTHR40079:SF4">
    <property type="entry name" value="GH26 DOMAIN-CONTAINING PROTEIN-RELATED"/>
    <property type="match status" value="1"/>
</dbReference>
<keyword evidence="2 4" id="KW-0378">Hydrolase</keyword>
<dbReference type="Gene3D" id="2.60.120.260">
    <property type="entry name" value="Galactose-binding domain-like"/>
    <property type="match status" value="1"/>
</dbReference>
<evidence type="ECO:0000313" key="7">
    <source>
        <dbReference type="EMBL" id="CUU58931.1"/>
    </source>
</evidence>
<reference evidence="8" key="1">
    <citation type="submission" date="2015-11" db="EMBL/GenBank/DDBJ databases">
        <authorList>
            <person name="Varghese N."/>
        </authorList>
    </citation>
    <scope>NUCLEOTIDE SEQUENCE [LARGE SCALE GENOMIC DNA]</scope>
    <source>
        <strain evidence="8">DSM 45899</strain>
    </source>
</reference>
<dbReference type="GO" id="GO:0006080">
    <property type="term" value="P:substituted mannan metabolic process"/>
    <property type="evidence" value="ECO:0007669"/>
    <property type="project" value="InterPro"/>
</dbReference>
<dbReference type="Pfam" id="PF02156">
    <property type="entry name" value="Glyco_hydro_26"/>
    <property type="match status" value="1"/>
</dbReference>
<dbReference type="Gene3D" id="3.20.20.80">
    <property type="entry name" value="Glycosidases"/>
    <property type="match status" value="1"/>
</dbReference>
<name>A0A0S4QTV0_9ACTN</name>
<evidence type="ECO:0000256" key="4">
    <source>
        <dbReference type="PROSITE-ProRule" id="PRU01100"/>
    </source>
</evidence>
<dbReference type="Proteomes" id="UP000198802">
    <property type="component" value="Unassembled WGS sequence"/>
</dbReference>
<keyword evidence="8" id="KW-1185">Reference proteome</keyword>
<keyword evidence="3 4" id="KW-0326">Glycosidase</keyword>
<dbReference type="PANTHER" id="PTHR40079">
    <property type="entry name" value="MANNAN ENDO-1,4-BETA-MANNOSIDASE E-RELATED"/>
    <property type="match status" value="1"/>
</dbReference>
<organism evidence="7 8">
    <name type="scientific">Parafrankia irregularis</name>
    <dbReference type="NCBI Taxonomy" id="795642"/>
    <lineage>
        <taxon>Bacteria</taxon>
        <taxon>Bacillati</taxon>
        <taxon>Actinomycetota</taxon>
        <taxon>Actinomycetes</taxon>
        <taxon>Frankiales</taxon>
        <taxon>Frankiaceae</taxon>
        <taxon>Parafrankia</taxon>
    </lineage>
</organism>
<evidence type="ECO:0000256" key="3">
    <source>
        <dbReference type="ARBA" id="ARBA00023295"/>
    </source>
</evidence>
<gene>
    <name evidence="7" type="ORF">Ga0074812_12359</name>
</gene>
<dbReference type="RefSeq" id="WP_091282779.1">
    <property type="nucleotide sequence ID" value="NZ_FAOZ01000023.1"/>
</dbReference>
<evidence type="ECO:0000256" key="5">
    <source>
        <dbReference type="SAM" id="SignalP"/>
    </source>
</evidence>
<protein>
    <submittedName>
        <fullName evidence="7">Glycosyl hydrolase family 26</fullName>
    </submittedName>
</protein>
<dbReference type="PROSITE" id="PS51764">
    <property type="entry name" value="GH26"/>
    <property type="match status" value="1"/>
</dbReference>
<comment type="similarity">
    <text evidence="1 4">Belongs to the glycosyl hydrolase 26 family.</text>
</comment>
<feature type="domain" description="GH26" evidence="6">
    <location>
        <begin position="119"/>
        <end position="471"/>
    </location>
</feature>
<evidence type="ECO:0000256" key="1">
    <source>
        <dbReference type="ARBA" id="ARBA00007754"/>
    </source>
</evidence>
<dbReference type="SUPFAM" id="SSF51445">
    <property type="entry name" value="(Trans)glycosidases"/>
    <property type="match status" value="1"/>
</dbReference>
<dbReference type="InterPro" id="IPR022790">
    <property type="entry name" value="GH26_dom"/>
</dbReference>
<evidence type="ECO:0000256" key="2">
    <source>
        <dbReference type="ARBA" id="ARBA00022801"/>
    </source>
</evidence>
<feature type="signal peptide" evidence="5">
    <location>
        <begin position="1"/>
        <end position="31"/>
    </location>
</feature>